<evidence type="ECO:0000256" key="4">
    <source>
        <dbReference type="HAMAP-Rule" id="MF_00094"/>
    </source>
</evidence>
<reference evidence="6 7" key="1">
    <citation type="journal article" date="2016" name="Nat. Commun.">
        <title>Thousands of microbial genomes shed light on interconnected biogeochemical processes in an aquifer system.</title>
        <authorList>
            <person name="Anantharaman K."/>
            <person name="Brown C.T."/>
            <person name="Hug L.A."/>
            <person name="Sharon I."/>
            <person name="Castelle C.J."/>
            <person name="Probst A.J."/>
            <person name="Thomas B.C."/>
            <person name="Singh A."/>
            <person name="Wilkins M.J."/>
            <person name="Karaoz U."/>
            <person name="Brodie E.L."/>
            <person name="Williams K.H."/>
            <person name="Hubbard S.S."/>
            <person name="Banfield J.F."/>
        </authorList>
    </citation>
    <scope>NUCLEOTIDE SEQUENCE [LARGE SCALE GENOMIC DNA]</scope>
</reference>
<dbReference type="InterPro" id="IPR005139">
    <property type="entry name" value="PCRF"/>
</dbReference>
<dbReference type="Proteomes" id="UP000178681">
    <property type="component" value="Unassembled WGS sequence"/>
</dbReference>
<evidence type="ECO:0000256" key="1">
    <source>
        <dbReference type="ARBA" id="ARBA00010835"/>
    </source>
</evidence>
<dbReference type="SUPFAM" id="SSF75620">
    <property type="entry name" value="Release factor"/>
    <property type="match status" value="1"/>
</dbReference>
<evidence type="ECO:0000259" key="5">
    <source>
        <dbReference type="PROSITE" id="PS00745"/>
    </source>
</evidence>
<dbReference type="AlphaFoldDB" id="A0A1F5Z006"/>
<evidence type="ECO:0000313" key="7">
    <source>
        <dbReference type="Proteomes" id="UP000178681"/>
    </source>
</evidence>
<dbReference type="InterPro" id="IPR000352">
    <property type="entry name" value="Pep_chain_release_fac_I"/>
</dbReference>
<dbReference type="PANTHER" id="PTHR43116:SF3">
    <property type="entry name" value="CLASS I PEPTIDE CHAIN RELEASE FACTOR"/>
    <property type="match status" value="1"/>
</dbReference>
<dbReference type="Gene3D" id="1.20.58.410">
    <property type="entry name" value="Release factor"/>
    <property type="match status" value="1"/>
</dbReference>
<dbReference type="Gene3D" id="3.30.160.20">
    <property type="match status" value="1"/>
</dbReference>
<dbReference type="STRING" id="1798377.A2872_04665"/>
<keyword evidence="4" id="KW-0963">Cytoplasm</keyword>
<dbReference type="EMBL" id="MFJG01000030">
    <property type="protein sequence ID" value="OGG05705.1"/>
    <property type="molecule type" value="Genomic_DNA"/>
</dbReference>
<accession>A0A1F5Z006</accession>
<dbReference type="InterPro" id="IPR045853">
    <property type="entry name" value="Pep_chain_release_fac_I_sf"/>
</dbReference>
<comment type="caution">
    <text evidence="6">The sequence shown here is derived from an EMBL/GenBank/DDBJ whole genome shotgun (WGS) entry which is preliminary data.</text>
</comment>
<dbReference type="GO" id="GO:0016149">
    <property type="term" value="F:translation release factor activity, codon specific"/>
    <property type="evidence" value="ECO:0007669"/>
    <property type="project" value="UniProtKB-UniRule"/>
</dbReference>
<comment type="similarity">
    <text evidence="1 4">Belongs to the prokaryotic/mitochondrial release factor family.</text>
</comment>
<evidence type="ECO:0000256" key="2">
    <source>
        <dbReference type="ARBA" id="ARBA00022481"/>
    </source>
</evidence>
<dbReference type="PROSITE" id="PS00745">
    <property type="entry name" value="RF_PROK_I"/>
    <property type="match status" value="1"/>
</dbReference>
<gene>
    <name evidence="4" type="primary">prfB</name>
    <name evidence="6" type="ORF">A2872_04665</name>
</gene>
<keyword evidence="3 4" id="KW-0648">Protein biosynthesis</keyword>
<dbReference type="GO" id="GO:0005737">
    <property type="term" value="C:cytoplasm"/>
    <property type="evidence" value="ECO:0007669"/>
    <property type="project" value="UniProtKB-SubCell"/>
</dbReference>
<comment type="PTM">
    <text evidence="4">Methylated by PrmC. Methylation increases the termination efficiency of RF2.</text>
</comment>
<feature type="modified residue" description="N5-methylglutamine" evidence="4">
    <location>
        <position position="223"/>
    </location>
</feature>
<dbReference type="HAMAP" id="MF_00094">
    <property type="entry name" value="Rel_fac_2"/>
    <property type="match status" value="1"/>
</dbReference>
<protein>
    <recommendedName>
        <fullName evidence="4">Peptide chain release factor 2</fullName>
        <shortName evidence="4">RF-2</shortName>
    </recommendedName>
</protein>
<feature type="domain" description="Prokaryotic-type class I peptide chain release factors" evidence="5">
    <location>
        <begin position="216"/>
        <end position="232"/>
    </location>
</feature>
<dbReference type="Pfam" id="PF03462">
    <property type="entry name" value="PCRF"/>
    <property type="match status" value="1"/>
</dbReference>
<keyword evidence="2 4" id="KW-0488">Methylation</keyword>
<comment type="function">
    <text evidence="4">Peptide chain release factor 2 directs the termination of translation in response to the peptide chain termination codons UGA and UAA.</text>
</comment>
<name>A0A1F5Z006_9BACT</name>
<comment type="subcellular location">
    <subcellularLocation>
        <location evidence="4">Cytoplasm</location>
    </subcellularLocation>
</comment>
<dbReference type="SMART" id="SM00937">
    <property type="entry name" value="PCRF"/>
    <property type="match status" value="1"/>
</dbReference>
<dbReference type="InterPro" id="IPR004374">
    <property type="entry name" value="PrfB"/>
</dbReference>
<dbReference type="Gene3D" id="3.30.70.1660">
    <property type="match status" value="1"/>
</dbReference>
<evidence type="ECO:0000313" key="6">
    <source>
        <dbReference type="EMBL" id="OGG05705.1"/>
    </source>
</evidence>
<organism evidence="6 7">
    <name type="scientific">Candidatus Gottesmanbacteria bacterium RIFCSPHIGHO2_01_FULL_42_12</name>
    <dbReference type="NCBI Taxonomy" id="1798377"/>
    <lineage>
        <taxon>Bacteria</taxon>
        <taxon>Candidatus Gottesmaniibacteriota</taxon>
    </lineage>
</organism>
<dbReference type="PANTHER" id="PTHR43116">
    <property type="entry name" value="PEPTIDE CHAIN RELEASE FACTOR 2"/>
    <property type="match status" value="1"/>
</dbReference>
<dbReference type="Pfam" id="PF00472">
    <property type="entry name" value="RF-1"/>
    <property type="match status" value="1"/>
</dbReference>
<proteinExistence type="inferred from homology"/>
<sequence length="339" mass="39096">MEELREKVKIIIDKLNPDKRRQEVRELELESAKPNFWQDGKAAADKMRRLAKILEEIKKLEKLEEFLIEPANEFEIQEIVSELELQLYLSGPYDSYPAVMAIHSGQGGVEAMDWANMIYRMYTQFCNGRGWKITETEFVPGSEAGIKEVEFEIEGEFAYGLLKHEAGVHRLVRQSPFNADKLRQTSFALVEVTPLVADEKNDIVIRDEDIDWDFFRAGGHGGQNVNKVSSAVRLTHKPTGIVITNQRERDQSRNRELALQALKGKLLALEEEKIKEEKLRLRGIHVTPGWGNQIRNYVLHPYHLVKDTRTDYEDTDPDRVLNGGLEKFIEKELQYFANG</sequence>
<evidence type="ECO:0000256" key="3">
    <source>
        <dbReference type="ARBA" id="ARBA00022917"/>
    </source>
</evidence>